<dbReference type="RefSeq" id="WP_081190820.1">
    <property type="nucleotide sequence ID" value="NZ_MWIH01000003.1"/>
</dbReference>
<dbReference type="Pfam" id="PF03007">
    <property type="entry name" value="WS_DGAT_cat"/>
    <property type="match status" value="1"/>
</dbReference>
<gene>
    <name evidence="3" type="ORF">B1813_05125</name>
</gene>
<dbReference type="Pfam" id="PF06974">
    <property type="entry name" value="WS_DGAT_C"/>
    <property type="match status" value="1"/>
</dbReference>
<dbReference type="STRING" id="1962155.B1813_05125"/>
<dbReference type="AlphaFoldDB" id="A0A1V9A9U3"/>
<accession>A0A1V9A9U3</accession>
<dbReference type="InterPro" id="IPR004255">
    <property type="entry name" value="O-acyltransferase_WSD1_N"/>
</dbReference>
<dbReference type="InterPro" id="IPR009721">
    <property type="entry name" value="O-acyltransferase_WSD1_C"/>
</dbReference>
<sequence>MRTPTAPRLLVVSCPDAPASPVRVRQAAEHVWPTVDVVGERVDVPATWLPTGAAATRTARTARTLGRLLDRVRPDLVLVTGPVLADALGLLHRHRGLALPFALWDPDEPTDPTSTSGDLDTVLRRLAHTPPRPGPRRLPASDALFAHVDTPAAPQHVGTVLLFDAGPDLTAEHAAGMLAGIPGALGRITAATATRAARWVPVRGRDAASGVEVVSSPELGPQVDAFFSEPLRAGCAAGAMRLVTGLPDGRRALLVKLHHALGDGMTVLQALLSDTDDAGRLSWSSRPAPAVGGTGVPGLRAGAGTALAGLRRLAAGGRAPAAPTDGPVTTARRHHALALLPGRAVRTRANALGASAAEFLLGVFAQAWHETGLAGRAERFRLMVPWSVRGTGDLRTAGNQTGAVPVDLPVGPMPLPGRVERVAAELRSRTGGGVPEAASLVVQALGALPPPAHRAAARLMYRGGWFNAVGTVMPGPRREVRWHGAVMSVAYPVLSLAPGTGLAWGALTWGPWITLGLTATPEWGGVADAVTDRMSALLAEHAGQRS</sequence>
<dbReference type="GO" id="GO:0045017">
    <property type="term" value="P:glycerolipid biosynthetic process"/>
    <property type="evidence" value="ECO:0007669"/>
    <property type="project" value="InterPro"/>
</dbReference>
<reference evidence="3 4" key="1">
    <citation type="submission" date="2017-02" db="EMBL/GenBank/DDBJ databases">
        <title>Draft genome of Saccharomonospora sp. 154.</title>
        <authorList>
            <person name="Alonso-Carmona G.S."/>
            <person name="De La Haba R."/>
            <person name="Vera-Gargallo B."/>
            <person name="Sandoval-Trujillo A.H."/>
            <person name="Ramirez-Duran N."/>
            <person name="Ventosa A."/>
        </authorList>
    </citation>
    <scope>NUCLEOTIDE SEQUENCE [LARGE SCALE GENOMIC DNA]</scope>
    <source>
        <strain evidence="3 4">LRS4.154</strain>
    </source>
</reference>
<dbReference type="EMBL" id="MWIH01000003">
    <property type="protein sequence ID" value="OQO93899.1"/>
    <property type="molecule type" value="Genomic_DNA"/>
</dbReference>
<keyword evidence="4" id="KW-1185">Reference proteome</keyword>
<evidence type="ECO:0000259" key="2">
    <source>
        <dbReference type="Pfam" id="PF06974"/>
    </source>
</evidence>
<evidence type="ECO:0000313" key="4">
    <source>
        <dbReference type="Proteomes" id="UP000192591"/>
    </source>
</evidence>
<evidence type="ECO:0000259" key="1">
    <source>
        <dbReference type="Pfam" id="PF03007"/>
    </source>
</evidence>
<name>A0A1V9A9U3_SACPI</name>
<proteinExistence type="predicted"/>
<organism evidence="3 4">
    <name type="scientific">Saccharomonospora piscinae</name>
    <dbReference type="NCBI Taxonomy" id="687388"/>
    <lineage>
        <taxon>Bacteria</taxon>
        <taxon>Bacillati</taxon>
        <taxon>Actinomycetota</taxon>
        <taxon>Actinomycetes</taxon>
        <taxon>Pseudonocardiales</taxon>
        <taxon>Pseudonocardiaceae</taxon>
        <taxon>Saccharomonospora</taxon>
    </lineage>
</organism>
<feature type="domain" description="O-acyltransferase WSD1-like N-terminal" evidence="1">
    <location>
        <begin position="240"/>
        <end position="279"/>
    </location>
</feature>
<dbReference type="GO" id="GO:0004144">
    <property type="term" value="F:diacylglycerol O-acyltransferase activity"/>
    <property type="evidence" value="ECO:0007669"/>
    <property type="project" value="InterPro"/>
</dbReference>
<feature type="domain" description="O-acyltransferase WSD1 C-terminal" evidence="2">
    <location>
        <begin position="398"/>
        <end position="534"/>
    </location>
</feature>
<comment type="caution">
    <text evidence="3">The sequence shown here is derived from an EMBL/GenBank/DDBJ whole genome shotgun (WGS) entry which is preliminary data.</text>
</comment>
<evidence type="ECO:0000313" key="3">
    <source>
        <dbReference type="EMBL" id="OQO93899.1"/>
    </source>
</evidence>
<dbReference type="Proteomes" id="UP000192591">
    <property type="component" value="Unassembled WGS sequence"/>
</dbReference>
<protein>
    <submittedName>
        <fullName evidence="3">Uncharacterized protein</fullName>
    </submittedName>
</protein>